<feature type="non-terminal residue" evidence="1">
    <location>
        <position position="488"/>
    </location>
</feature>
<gene>
    <name evidence="1" type="ORF">KUCAC02_005839</name>
</gene>
<dbReference type="EMBL" id="CM043797">
    <property type="protein sequence ID" value="KAI4815704.1"/>
    <property type="molecule type" value="Genomic_DNA"/>
</dbReference>
<proteinExistence type="predicted"/>
<evidence type="ECO:0000313" key="2">
    <source>
        <dbReference type="Proteomes" id="UP001057452"/>
    </source>
</evidence>
<dbReference type="Proteomes" id="UP001057452">
    <property type="component" value="Chromosome 13"/>
</dbReference>
<keyword evidence="2" id="KW-1185">Reference proteome</keyword>
<accession>A0ACB9WQI6</accession>
<organism evidence="1 2">
    <name type="scientific">Chaenocephalus aceratus</name>
    <name type="common">Blackfin icefish</name>
    <name type="synonym">Chaenichthys aceratus</name>
    <dbReference type="NCBI Taxonomy" id="36190"/>
    <lineage>
        <taxon>Eukaryota</taxon>
        <taxon>Metazoa</taxon>
        <taxon>Chordata</taxon>
        <taxon>Craniata</taxon>
        <taxon>Vertebrata</taxon>
        <taxon>Euteleostomi</taxon>
        <taxon>Actinopterygii</taxon>
        <taxon>Neopterygii</taxon>
        <taxon>Teleostei</taxon>
        <taxon>Neoteleostei</taxon>
        <taxon>Acanthomorphata</taxon>
        <taxon>Eupercaria</taxon>
        <taxon>Perciformes</taxon>
        <taxon>Notothenioidei</taxon>
        <taxon>Channichthyidae</taxon>
        <taxon>Chaenocephalus</taxon>
    </lineage>
</organism>
<protein>
    <submittedName>
        <fullName evidence="1">Uncharacterized protein</fullName>
    </submittedName>
</protein>
<reference evidence="1" key="1">
    <citation type="submission" date="2022-05" db="EMBL/GenBank/DDBJ databases">
        <title>Chromosome-level genome of Chaenocephalus aceratus.</title>
        <authorList>
            <person name="Park H."/>
        </authorList>
    </citation>
    <scope>NUCLEOTIDE SEQUENCE</scope>
    <source>
        <strain evidence="1">KU_202001</strain>
    </source>
</reference>
<evidence type="ECO:0000313" key="1">
    <source>
        <dbReference type="EMBL" id="KAI4815704.1"/>
    </source>
</evidence>
<comment type="caution">
    <text evidence="1">The sequence shown here is derived from an EMBL/GenBank/DDBJ whole genome shotgun (WGS) entry which is preliminary data.</text>
</comment>
<sequence length="488" mass="54981">MWVILALLLALSSGVMSQDKLNVCMDAKHHKEKPGPEGDLYSQCAPWRDNACCTANTSTAAHNDSSYLYNFNWDHCGVMSDKCKKHFTQDTCFYECSPHLGPWIQDADESWRKQRILDVPLCKEDCHRWFEDCKNDFTCKTDWHKGWDWSSGVNKCPEGSMCRKWTEVYPTAKSMCEQIWSKSYLYTTLPNTSGRCMQLWFTGTNPNKKVAEYYLNNAQQHQSFALTTLLLMAAPPMWYHRDLSRAAAEELLARAGRDGSFLVRDSESVNGAYALCVLFQKHVHTYRVLPDDEGFLAVQTSQGVQPKRFKTLPELVSLYLQPSQGLVTTLLYTVDREETAVSDDRDYSAANGLSTISHEYLKGSYALDLEAVKQGASSLPHLNKTLVSSCKRLNGEVDKVLSGLEILSKVFDQQSAFMVSKMIQQSVNQGGDQELENLVTKLAILKDLLSSIEKKALKALQDMSLSSPCSLPPLSMRHSKAIPVQAFE</sequence>
<name>A0ACB9WQI6_CHAAC</name>